<dbReference type="CDD" id="cd05658">
    <property type="entry name" value="M18_DAP"/>
    <property type="match status" value="1"/>
</dbReference>
<evidence type="ECO:0000256" key="10">
    <source>
        <dbReference type="RuleBase" id="RU004387"/>
    </source>
</evidence>
<keyword evidence="6 9" id="KW-0378">Hydrolase</keyword>
<sequence length="433" mass="47392">MKDFGNTISGLLNFMDASVCNFYAVHTLSHILDHAGFTKLDRRDRWELQRSGKYYITVNGSALFAFIVGDGDAADGFKIISAHSDSPGFRIKPNAAIVTDGNIVKLNTEVYGGPILYTWFDRPLSVAGRVLLRTDNPLRPESRLIRIDRPLLTIPHLAIHFNRQVNDGNHLSRQKDMLPVLGHISDRTEADGLLMRLVTEQLGVDSSQILDFDLNLYDTTKGCLLGLNDEFISCGRLDDLSMVHAAVSALTTSHGSQRMTRVMAIFDNEETGSGTKQGAASPVLANICRRISAALGGKEEDYLRAVASSFMVSADNAHGIHPNYPEKHDPTNRPVLGGGPVIKINANCKYMTDADSAAVFRSVCEDAGVPFQYFVNHSDVAGGSTLGNILTSQIDLRGVDMGAALWAMHSVRETASADDHLMTIRAFTRFYDC</sequence>
<dbReference type="PRINTS" id="PR00932">
    <property type="entry name" value="AMINO1PTASE"/>
</dbReference>
<comment type="cofactor">
    <cofactor evidence="1 10">
        <name>Zn(2+)</name>
        <dbReference type="ChEBI" id="CHEBI:29105"/>
    </cofactor>
</comment>
<dbReference type="PANTHER" id="PTHR28570">
    <property type="entry name" value="ASPARTYL AMINOPEPTIDASE"/>
    <property type="match status" value="1"/>
</dbReference>
<keyword evidence="4 9" id="KW-0645">Protease</keyword>
<evidence type="ECO:0000256" key="9">
    <source>
        <dbReference type="RuleBase" id="RU004386"/>
    </source>
</evidence>
<proteinExistence type="inferred from homology"/>
<name>A0A4Q0U7B3_9BACT</name>
<keyword evidence="5 9" id="KW-0479">Metal-binding</keyword>
<evidence type="ECO:0000256" key="8">
    <source>
        <dbReference type="ARBA" id="ARBA00023049"/>
    </source>
</evidence>
<keyword evidence="8 9" id="KW-0482">Metalloprotease</keyword>
<protein>
    <recommendedName>
        <fullName evidence="10">M18 family aminopeptidase</fullName>
        <ecNumber evidence="10">3.4.11.-</ecNumber>
    </recommendedName>
</protein>
<dbReference type="EC" id="3.4.11.-" evidence="10"/>
<organism evidence="11 12">
    <name type="scientific">Candidatus Amulumruptor caecigallinarius</name>
    <dbReference type="NCBI Taxonomy" id="2109911"/>
    <lineage>
        <taxon>Bacteria</taxon>
        <taxon>Pseudomonadati</taxon>
        <taxon>Bacteroidota</taxon>
        <taxon>Bacteroidia</taxon>
        <taxon>Bacteroidales</taxon>
        <taxon>Muribaculaceae</taxon>
        <taxon>Candidatus Amulumruptor</taxon>
    </lineage>
</organism>
<comment type="caution">
    <text evidence="11">The sequence shown here is derived from an EMBL/GenBank/DDBJ whole genome shotgun (WGS) entry which is preliminary data.</text>
</comment>
<evidence type="ECO:0000313" key="12">
    <source>
        <dbReference type="Proteomes" id="UP000711407"/>
    </source>
</evidence>
<evidence type="ECO:0000256" key="7">
    <source>
        <dbReference type="ARBA" id="ARBA00022833"/>
    </source>
</evidence>
<dbReference type="GO" id="GO:0004177">
    <property type="term" value="F:aminopeptidase activity"/>
    <property type="evidence" value="ECO:0007669"/>
    <property type="project" value="UniProtKB-KW"/>
</dbReference>
<dbReference type="EMBL" id="DYXT01000034">
    <property type="protein sequence ID" value="HJE39454.1"/>
    <property type="molecule type" value="Genomic_DNA"/>
</dbReference>
<dbReference type="SUPFAM" id="SSF53187">
    <property type="entry name" value="Zn-dependent exopeptidases"/>
    <property type="match status" value="1"/>
</dbReference>
<dbReference type="Proteomes" id="UP000711407">
    <property type="component" value="Unassembled WGS sequence"/>
</dbReference>
<evidence type="ECO:0000313" key="11">
    <source>
        <dbReference type="EMBL" id="HJE39454.1"/>
    </source>
</evidence>
<dbReference type="InterPro" id="IPR023358">
    <property type="entry name" value="Peptidase_M18_dom2"/>
</dbReference>
<reference evidence="11" key="1">
    <citation type="journal article" date="2021" name="PeerJ">
        <title>Extensive microbial diversity within the chicken gut microbiome revealed by metagenomics and culture.</title>
        <authorList>
            <person name="Gilroy R."/>
            <person name="Ravi A."/>
            <person name="Getino M."/>
            <person name="Pursley I."/>
            <person name="Horton D.L."/>
            <person name="Alikhan N.F."/>
            <person name="Baker D."/>
            <person name="Gharbi K."/>
            <person name="Hall N."/>
            <person name="Watson M."/>
            <person name="Adriaenssens E.M."/>
            <person name="Foster-Nyarko E."/>
            <person name="Jarju S."/>
            <person name="Secka A."/>
            <person name="Antonio M."/>
            <person name="Oren A."/>
            <person name="Chaudhuri R.R."/>
            <person name="La Ragione R."/>
            <person name="Hildebrand F."/>
            <person name="Pallen M.J."/>
        </authorList>
    </citation>
    <scope>NUCLEOTIDE SEQUENCE</scope>
    <source>
        <strain evidence="11">4100</strain>
    </source>
</reference>
<keyword evidence="3 9" id="KW-0031">Aminopeptidase</keyword>
<evidence type="ECO:0000256" key="6">
    <source>
        <dbReference type="ARBA" id="ARBA00022801"/>
    </source>
</evidence>
<dbReference type="SUPFAM" id="SSF101821">
    <property type="entry name" value="Aminopeptidase/glucanase lid domain"/>
    <property type="match status" value="1"/>
</dbReference>
<evidence type="ECO:0000256" key="2">
    <source>
        <dbReference type="ARBA" id="ARBA00008290"/>
    </source>
</evidence>
<dbReference type="GO" id="GO:0006508">
    <property type="term" value="P:proteolysis"/>
    <property type="evidence" value="ECO:0007669"/>
    <property type="project" value="UniProtKB-KW"/>
</dbReference>
<dbReference type="NCBIfam" id="NF002759">
    <property type="entry name" value="PRK02813.1"/>
    <property type="match status" value="1"/>
</dbReference>
<dbReference type="GO" id="GO:0005737">
    <property type="term" value="C:cytoplasm"/>
    <property type="evidence" value="ECO:0007669"/>
    <property type="project" value="UniProtKB-ARBA"/>
</dbReference>
<accession>A0A4Q0U7B3</accession>
<dbReference type="Pfam" id="PF02127">
    <property type="entry name" value="Peptidase_M18"/>
    <property type="match status" value="1"/>
</dbReference>
<dbReference type="PANTHER" id="PTHR28570:SF3">
    <property type="entry name" value="ASPARTYL AMINOPEPTIDASE"/>
    <property type="match status" value="1"/>
</dbReference>
<evidence type="ECO:0000256" key="5">
    <source>
        <dbReference type="ARBA" id="ARBA00022723"/>
    </source>
</evidence>
<evidence type="ECO:0000256" key="4">
    <source>
        <dbReference type="ARBA" id="ARBA00022670"/>
    </source>
</evidence>
<dbReference type="GO" id="GO:0008237">
    <property type="term" value="F:metallopeptidase activity"/>
    <property type="evidence" value="ECO:0007669"/>
    <property type="project" value="UniProtKB-KW"/>
</dbReference>
<reference evidence="11" key="2">
    <citation type="submission" date="2021-09" db="EMBL/GenBank/DDBJ databases">
        <authorList>
            <person name="Gilroy R."/>
        </authorList>
    </citation>
    <scope>NUCLEOTIDE SEQUENCE</scope>
    <source>
        <strain evidence="11">4100</strain>
    </source>
</reference>
<comment type="similarity">
    <text evidence="2 9">Belongs to the peptidase M18 family.</text>
</comment>
<dbReference type="GO" id="GO:0008270">
    <property type="term" value="F:zinc ion binding"/>
    <property type="evidence" value="ECO:0007669"/>
    <property type="project" value="InterPro"/>
</dbReference>
<evidence type="ECO:0000256" key="3">
    <source>
        <dbReference type="ARBA" id="ARBA00022438"/>
    </source>
</evidence>
<gene>
    <name evidence="11" type="ORF">K8V47_06840</name>
</gene>
<keyword evidence="7 9" id="KW-0862">Zinc</keyword>
<dbReference type="InterPro" id="IPR001948">
    <property type="entry name" value="Peptidase_M18"/>
</dbReference>
<dbReference type="Gene3D" id="2.30.250.10">
    <property type="entry name" value="Aminopeptidase i, Domain 2"/>
    <property type="match status" value="1"/>
</dbReference>
<dbReference type="Gene3D" id="3.40.630.10">
    <property type="entry name" value="Zn peptidases"/>
    <property type="match status" value="1"/>
</dbReference>
<evidence type="ECO:0000256" key="1">
    <source>
        <dbReference type="ARBA" id="ARBA00001947"/>
    </source>
</evidence>
<dbReference type="AlphaFoldDB" id="A0A4Q0U7B3"/>